<name>A0ABV9WL05_9ACTN</name>
<dbReference type="Proteomes" id="UP001595912">
    <property type="component" value="Unassembled WGS sequence"/>
</dbReference>
<dbReference type="Pfam" id="PF07728">
    <property type="entry name" value="AAA_5"/>
    <property type="match status" value="1"/>
</dbReference>
<dbReference type="EMBL" id="JBHSIU010000130">
    <property type="protein sequence ID" value="MFC5008256.1"/>
    <property type="molecule type" value="Genomic_DNA"/>
</dbReference>
<protein>
    <submittedName>
        <fullName evidence="3">AAA family ATPase</fullName>
    </submittedName>
</protein>
<evidence type="ECO:0000313" key="4">
    <source>
        <dbReference type="Proteomes" id="UP001595912"/>
    </source>
</evidence>
<keyword evidence="4" id="KW-1185">Reference proteome</keyword>
<dbReference type="InterPro" id="IPR011704">
    <property type="entry name" value="ATPase_dyneun-rel_AAA"/>
</dbReference>
<sequence length="336" mass="36970">MTGQSVEKIPDPPPWRDFAGEAPEPMPAAEPEPEDIAKRRTGAHHWSGASGFRPDDLDLINAALLLRRPLLVSGPAGIGKSTLAYSIAAELNLGRVLNWTITSRSTLQQGLYHYDAIGRLQEVNLGKESNGTPADIGRYIRLGPLGTALLPWEQPRVLLVDEIDKCDVDLPNDLLSAFEDGEYYIPELARLAADPSGPDRATNSVISVLPMHGNERVAIENGYVRARAFPFVVMTSNGEREFPIPFLRRCIRLDLQHADEVWVRRVVARQLGSEIVGEGNELIRTFLARVQEGQPIAATQLMNALQLVHSTRDNPGSVDAVAQKLMSALDKPMQRP</sequence>
<dbReference type="InterPro" id="IPR003593">
    <property type="entry name" value="AAA+_ATPase"/>
</dbReference>
<dbReference type="Gene3D" id="3.40.50.300">
    <property type="entry name" value="P-loop containing nucleotide triphosphate hydrolases"/>
    <property type="match status" value="1"/>
</dbReference>
<proteinExistence type="predicted"/>
<dbReference type="SUPFAM" id="SSF52540">
    <property type="entry name" value="P-loop containing nucleoside triphosphate hydrolases"/>
    <property type="match status" value="1"/>
</dbReference>
<organism evidence="3 4">
    <name type="scientific">Dactylosporangium cerinum</name>
    <dbReference type="NCBI Taxonomy" id="1434730"/>
    <lineage>
        <taxon>Bacteria</taxon>
        <taxon>Bacillati</taxon>
        <taxon>Actinomycetota</taxon>
        <taxon>Actinomycetes</taxon>
        <taxon>Micromonosporales</taxon>
        <taxon>Micromonosporaceae</taxon>
        <taxon>Dactylosporangium</taxon>
    </lineage>
</organism>
<evidence type="ECO:0000256" key="1">
    <source>
        <dbReference type="SAM" id="MobiDB-lite"/>
    </source>
</evidence>
<feature type="region of interest" description="Disordered" evidence="1">
    <location>
        <begin position="1"/>
        <end position="35"/>
    </location>
</feature>
<reference evidence="4" key="1">
    <citation type="journal article" date="2019" name="Int. J. Syst. Evol. Microbiol.">
        <title>The Global Catalogue of Microorganisms (GCM) 10K type strain sequencing project: providing services to taxonomists for standard genome sequencing and annotation.</title>
        <authorList>
            <consortium name="The Broad Institute Genomics Platform"/>
            <consortium name="The Broad Institute Genome Sequencing Center for Infectious Disease"/>
            <person name="Wu L."/>
            <person name="Ma J."/>
        </authorList>
    </citation>
    <scope>NUCLEOTIDE SEQUENCE [LARGE SCALE GENOMIC DNA]</scope>
    <source>
        <strain evidence="4">CGMCC 4.7152</strain>
    </source>
</reference>
<evidence type="ECO:0000259" key="2">
    <source>
        <dbReference type="SMART" id="SM00382"/>
    </source>
</evidence>
<dbReference type="InterPro" id="IPR027417">
    <property type="entry name" value="P-loop_NTPase"/>
</dbReference>
<dbReference type="SMART" id="SM00382">
    <property type="entry name" value="AAA"/>
    <property type="match status" value="1"/>
</dbReference>
<dbReference type="RefSeq" id="WP_380128912.1">
    <property type="nucleotide sequence ID" value="NZ_JBHSIU010000130.1"/>
</dbReference>
<feature type="domain" description="AAA+ ATPase" evidence="2">
    <location>
        <begin position="66"/>
        <end position="259"/>
    </location>
</feature>
<accession>A0ABV9WL05</accession>
<comment type="caution">
    <text evidence="3">The sequence shown here is derived from an EMBL/GenBank/DDBJ whole genome shotgun (WGS) entry which is preliminary data.</text>
</comment>
<gene>
    <name evidence="3" type="ORF">ACFPIJ_61895</name>
</gene>
<evidence type="ECO:0000313" key="3">
    <source>
        <dbReference type="EMBL" id="MFC5008256.1"/>
    </source>
</evidence>